<protein>
    <submittedName>
        <fullName evidence="1">Uncharacterized protein</fullName>
    </submittedName>
</protein>
<sequence>MPAGVPREKQRNLYSLEAWKYYWYGLGQEKGSRELQLGDESVMPWDCFSFDSFGPPGLVSGIRMARFSTCVTSTPGVRESNVSNGKDSK</sequence>
<dbReference type="Proteomes" id="UP000499080">
    <property type="component" value="Unassembled WGS sequence"/>
</dbReference>
<keyword evidence="2" id="KW-1185">Reference proteome</keyword>
<evidence type="ECO:0000313" key="1">
    <source>
        <dbReference type="EMBL" id="GBN77848.1"/>
    </source>
</evidence>
<evidence type="ECO:0000313" key="2">
    <source>
        <dbReference type="Proteomes" id="UP000499080"/>
    </source>
</evidence>
<gene>
    <name evidence="1" type="ORF">AVEN_45075_1</name>
</gene>
<proteinExistence type="predicted"/>
<reference evidence="1 2" key="1">
    <citation type="journal article" date="2019" name="Sci. Rep.">
        <title>Orb-weaving spider Araneus ventricosus genome elucidates the spidroin gene catalogue.</title>
        <authorList>
            <person name="Kono N."/>
            <person name="Nakamura H."/>
            <person name="Ohtoshi R."/>
            <person name="Moran D.A.P."/>
            <person name="Shinohara A."/>
            <person name="Yoshida Y."/>
            <person name="Fujiwara M."/>
            <person name="Mori M."/>
            <person name="Tomita M."/>
            <person name="Arakawa K."/>
        </authorList>
    </citation>
    <scope>NUCLEOTIDE SEQUENCE [LARGE SCALE GENOMIC DNA]</scope>
</reference>
<comment type="caution">
    <text evidence="1">The sequence shown here is derived from an EMBL/GenBank/DDBJ whole genome shotgun (WGS) entry which is preliminary data.</text>
</comment>
<organism evidence="1 2">
    <name type="scientific">Araneus ventricosus</name>
    <name type="common">Orbweaver spider</name>
    <name type="synonym">Epeira ventricosa</name>
    <dbReference type="NCBI Taxonomy" id="182803"/>
    <lineage>
        <taxon>Eukaryota</taxon>
        <taxon>Metazoa</taxon>
        <taxon>Ecdysozoa</taxon>
        <taxon>Arthropoda</taxon>
        <taxon>Chelicerata</taxon>
        <taxon>Arachnida</taxon>
        <taxon>Araneae</taxon>
        <taxon>Araneomorphae</taxon>
        <taxon>Entelegynae</taxon>
        <taxon>Araneoidea</taxon>
        <taxon>Araneidae</taxon>
        <taxon>Araneus</taxon>
    </lineage>
</organism>
<accession>A0A4Y2RQ72</accession>
<dbReference type="AlphaFoldDB" id="A0A4Y2RQ72"/>
<dbReference type="EMBL" id="BGPR01017968">
    <property type="protein sequence ID" value="GBN77848.1"/>
    <property type="molecule type" value="Genomic_DNA"/>
</dbReference>
<name>A0A4Y2RQ72_ARAVE</name>